<sequence>MVAAAGPPDAATDSGGNDTLRWLESLSEQYAPLPHELCQWMADGPYPGVGVAAANCTEDALARLPRNVCRSLIGLGFPLANDTAAAYCLETAPELEEADVIRGSMLAVLALLSVVGNCYTIHSIRNKAGVSVGHPRRGDYAR</sequence>
<gene>
    <name evidence="1" type="ORF">ONE63_000818</name>
</gene>
<keyword evidence="2" id="KW-1185">Reference proteome</keyword>
<evidence type="ECO:0000313" key="1">
    <source>
        <dbReference type="EMBL" id="KAJ1532198.1"/>
    </source>
</evidence>
<organism evidence="1 2">
    <name type="scientific">Megalurothrips usitatus</name>
    <name type="common">bean blossom thrips</name>
    <dbReference type="NCBI Taxonomy" id="439358"/>
    <lineage>
        <taxon>Eukaryota</taxon>
        <taxon>Metazoa</taxon>
        <taxon>Ecdysozoa</taxon>
        <taxon>Arthropoda</taxon>
        <taxon>Hexapoda</taxon>
        <taxon>Insecta</taxon>
        <taxon>Pterygota</taxon>
        <taxon>Neoptera</taxon>
        <taxon>Paraneoptera</taxon>
        <taxon>Thysanoptera</taxon>
        <taxon>Terebrantia</taxon>
        <taxon>Thripoidea</taxon>
        <taxon>Thripidae</taxon>
        <taxon>Megalurothrips</taxon>
    </lineage>
</organism>
<name>A0AAV7Y3E5_9NEOP</name>
<accession>A0AAV7Y3E5</accession>
<evidence type="ECO:0000313" key="2">
    <source>
        <dbReference type="Proteomes" id="UP001075354"/>
    </source>
</evidence>
<comment type="caution">
    <text evidence="1">The sequence shown here is derived from an EMBL/GenBank/DDBJ whole genome shotgun (WGS) entry which is preliminary data.</text>
</comment>
<dbReference type="Proteomes" id="UP001075354">
    <property type="component" value="Chromosome 1"/>
</dbReference>
<dbReference type="AlphaFoldDB" id="A0AAV7Y3E5"/>
<reference evidence="1" key="1">
    <citation type="submission" date="2022-12" db="EMBL/GenBank/DDBJ databases">
        <title>Chromosome-level genome assembly of the bean flower thrips Megalurothrips usitatus.</title>
        <authorList>
            <person name="Ma L."/>
            <person name="Liu Q."/>
            <person name="Li H."/>
            <person name="Cai W."/>
        </authorList>
    </citation>
    <scope>NUCLEOTIDE SEQUENCE</scope>
    <source>
        <strain evidence="1">Cailab_2022a</strain>
    </source>
</reference>
<dbReference type="EMBL" id="JAPTSV010000001">
    <property type="protein sequence ID" value="KAJ1532198.1"/>
    <property type="molecule type" value="Genomic_DNA"/>
</dbReference>
<proteinExistence type="predicted"/>
<protein>
    <submittedName>
        <fullName evidence="1">Uncharacterized protein</fullName>
    </submittedName>
</protein>